<name>A0AAV7QAB1_PLEWA</name>
<evidence type="ECO:0000313" key="2">
    <source>
        <dbReference type="Proteomes" id="UP001066276"/>
    </source>
</evidence>
<dbReference type="AlphaFoldDB" id="A0AAV7QAB1"/>
<reference evidence="1" key="1">
    <citation type="journal article" date="2022" name="bioRxiv">
        <title>Sequencing and chromosome-scale assembly of the giantPleurodeles waltlgenome.</title>
        <authorList>
            <person name="Brown T."/>
            <person name="Elewa A."/>
            <person name="Iarovenko S."/>
            <person name="Subramanian E."/>
            <person name="Araus A.J."/>
            <person name="Petzold A."/>
            <person name="Susuki M."/>
            <person name="Suzuki K.-i.T."/>
            <person name="Hayashi T."/>
            <person name="Toyoda A."/>
            <person name="Oliveira C."/>
            <person name="Osipova E."/>
            <person name="Leigh N.D."/>
            <person name="Simon A."/>
            <person name="Yun M.H."/>
        </authorList>
    </citation>
    <scope>NUCLEOTIDE SEQUENCE</scope>
    <source>
        <strain evidence="1">20211129_DDA</strain>
        <tissue evidence="1">Liver</tissue>
    </source>
</reference>
<dbReference type="EMBL" id="JANPWB010000010">
    <property type="protein sequence ID" value="KAJ1136157.1"/>
    <property type="molecule type" value="Genomic_DNA"/>
</dbReference>
<proteinExistence type="predicted"/>
<gene>
    <name evidence="1" type="ORF">NDU88_002575</name>
</gene>
<dbReference type="Proteomes" id="UP001066276">
    <property type="component" value="Chromosome 6"/>
</dbReference>
<sequence length="175" mass="18816">MFGVSSEVLTGRMADEEKVQAALGLLRQGGRMDLVRVEALAPGRSARRASTGVTAAVMACSPLRAGSSGIQGDDSGRTFCRRLALALSGQALPHHHVRLQLGVREDLRMWAKFLESFNGIPLRVCRDCEWDLQLFSDAAGLSGLGFIGRGVGVRENGCVNGRMGVAVLRSWSFSR</sequence>
<accession>A0AAV7QAB1</accession>
<comment type="caution">
    <text evidence="1">The sequence shown here is derived from an EMBL/GenBank/DDBJ whole genome shotgun (WGS) entry which is preliminary data.</text>
</comment>
<organism evidence="1 2">
    <name type="scientific">Pleurodeles waltl</name>
    <name type="common">Iberian ribbed newt</name>
    <dbReference type="NCBI Taxonomy" id="8319"/>
    <lineage>
        <taxon>Eukaryota</taxon>
        <taxon>Metazoa</taxon>
        <taxon>Chordata</taxon>
        <taxon>Craniata</taxon>
        <taxon>Vertebrata</taxon>
        <taxon>Euteleostomi</taxon>
        <taxon>Amphibia</taxon>
        <taxon>Batrachia</taxon>
        <taxon>Caudata</taxon>
        <taxon>Salamandroidea</taxon>
        <taxon>Salamandridae</taxon>
        <taxon>Pleurodelinae</taxon>
        <taxon>Pleurodeles</taxon>
    </lineage>
</organism>
<evidence type="ECO:0000313" key="1">
    <source>
        <dbReference type="EMBL" id="KAJ1136157.1"/>
    </source>
</evidence>
<keyword evidence="2" id="KW-1185">Reference proteome</keyword>
<protein>
    <submittedName>
        <fullName evidence="1">Uncharacterized protein</fullName>
    </submittedName>
</protein>